<dbReference type="InterPro" id="IPR053134">
    <property type="entry name" value="RNA-dir_DNA_polymerase"/>
</dbReference>
<keyword evidence="3" id="KW-0695">RNA-directed DNA polymerase</keyword>
<dbReference type="Pfam" id="PF00078">
    <property type="entry name" value="RVT_1"/>
    <property type="match status" value="1"/>
</dbReference>
<evidence type="ECO:0000259" key="2">
    <source>
        <dbReference type="Pfam" id="PF17919"/>
    </source>
</evidence>
<dbReference type="PANTHER" id="PTHR24559:SF444">
    <property type="entry name" value="REVERSE TRANSCRIPTASE DOMAIN-CONTAINING PROTEIN"/>
    <property type="match status" value="1"/>
</dbReference>
<dbReference type="InterPro" id="IPR043502">
    <property type="entry name" value="DNA/RNA_pol_sf"/>
</dbReference>
<gene>
    <name evidence="3" type="ORF">Tco_1067964</name>
</gene>
<dbReference type="InterPro" id="IPR000477">
    <property type="entry name" value="RT_dom"/>
</dbReference>
<dbReference type="InterPro" id="IPR043128">
    <property type="entry name" value="Rev_trsase/Diguanyl_cyclase"/>
</dbReference>
<dbReference type="Proteomes" id="UP001151760">
    <property type="component" value="Unassembled WGS sequence"/>
</dbReference>
<sequence length="150" mass="17087">MYALHLFNASGTFQRCMMAIFHDMIEETMEVFMDDILVLSSGDSFSSCLSHLDKMLKRCEDTNLVLNWEKCHFMVKEGIDPTAIDSKSGVKKLTKAPILVAPDWDLPFEIMCDASDYAVGAVLGQRKTIYFQPIHYASKTMTDAWYVCKH</sequence>
<dbReference type="GO" id="GO:0003964">
    <property type="term" value="F:RNA-directed DNA polymerase activity"/>
    <property type="evidence" value="ECO:0007669"/>
    <property type="project" value="UniProtKB-KW"/>
</dbReference>
<protein>
    <submittedName>
        <fullName evidence="3">Reverse transcriptase domain-containing protein</fullName>
    </submittedName>
</protein>
<keyword evidence="4" id="KW-1185">Reference proteome</keyword>
<feature type="domain" description="Reverse transcriptase/retrotransposon-derived protein RNase H-like" evidence="2">
    <location>
        <begin position="91"/>
        <end position="144"/>
    </location>
</feature>
<evidence type="ECO:0000313" key="4">
    <source>
        <dbReference type="Proteomes" id="UP001151760"/>
    </source>
</evidence>
<keyword evidence="3" id="KW-0808">Transferase</keyword>
<reference evidence="3" key="2">
    <citation type="submission" date="2022-01" db="EMBL/GenBank/DDBJ databases">
        <authorList>
            <person name="Yamashiro T."/>
            <person name="Shiraishi A."/>
            <person name="Satake H."/>
            <person name="Nakayama K."/>
        </authorList>
    </citation>
    <scope>NUCLEOTIDE SEQUENCE</scope>
</reference>
<accession>A0ABQ5HG40</accession>
<dbReference type="EMBL" id="BQNB010019529">
    <property type="protein sequence ID" value="GJT86247.1"/>
    <property type="molecule type" value="Genomic_DNA"/>
</dbReference>
<dbReference type="PANTHER" id="PTHR24559">
    <property type="entry name" value="TRANSPOSON TY3-I GAG-POL POLYPROTEIN"/>
    <property type="match status" value="1"/>
</dbReference>
<reference evidence="3" key="1">
    <citation type="journal article" date="2022" name="Int. J. Mol. Sci.">
        <title>Draft Genome of Tanacetum Coccineum: Genomic Comparison of Closely Related Tanacetum-Family Plants.</title>
        <authorList>
            <person name="Yamashiro T."/>
            <person name="Shiraishi A."/>
            <person name="Nakayama K."/>
            <person name="Satake H."/>
        </authorList>
    </citation>
    <scope>NUCLEOTIDE SEQUENCE</scope>
</reference>
<name>A0ABQ5HG40_9ASTR</name>
<evidence type="ECO:0000259" key="1">
    <source>
        <dbReference type="Pfam" id="PF00078"/>
    </source>
</evidence>
<dbReference type="SUPFAM" id="SSF56672">
    <property type="entry name" value="DNA/RNA polymerases"/>
    <property type="match status" value="1"/>
</dbReference>
<dbReference type="Pfam" id="PF17919">
    <property type="entry name" value="RT_RNaseH_2"/>
    <property type="match status" value="1"/>
</dbReference>
<dbReference type="Gene3D" id="3.30.70.270">
    <property type="match status" value="1"/>
</dbReference>
<comment type="caution">
    <text evidence="3">The sequence shown here is derived from an EMBL/GenBank/DDBJ whole genome shotgun (WGS) entry which is preliminary data.</text>
</comment>
<organism evidence="3 4">
    <name type="scientific">Tanacetum coccineum</name>
    <dbReference type="NCBI Taxonomy" id="301880"/>
    <lineage>
        <taxon>Eukaryota</taxon>
        <taxon>Viridiplantae</taxon>
        <taxon>Streptophyta</taxon>
        <taxon>Embryophyta</taxon>
        <taxon>Tracheophyta</taxon>
        <taxon>Spermatophyta</taxon>
        <taxon>Magnoliopsida</taxon>
        <taxon>eudicotyledons</taxon>
        <taxon>Gunneridae</taxon>
        <taxon>Pentapetalae</taxon>
        <taxon>asterids</taxon>
        <taxon>campanulids</taxon>
        <taxon>Asterales</taxon>
        <taxon>Asteraceae</taxon>
        <taxon>Asteroideae</taxon>
        <taxon>Anthemideae</taxon>
        <taxon>Anthemidinae</taxon>
        <taxon>Tanacetum</taxon>
    </lineage>
</organism>
<proteinExistence type="predicted"/>
<evidence type="ECO:0000313" key="3">
    <source>
        <dbReference type="EMBL" id="GJT86247.1"/>
    </source>
</evidence>
<dbReference type="InterPro" id="IPR041577">
    <property type="entry name" value="RT_RNaseH_2"/>
</dbReference>
<feature type="domain" description="Reverse transcriptase" evidence="1">
    <location>
        <begin position="8"/>
        <end position="75"/>
    </location>
</feature>
<keyword evidence="3" id="KW-0548">Nucleotidyltransferase</keyword>